<feature type="domain" description="Glycosyl transferase family 1" evidence="3">
    <location>
        <begin position="178"/>
        <end position="336"/>
    </location>
</feature>
<dbReference type="Pfam" id="PF13439">
    <property type="entry name" value="Glyco_transf_4"/>
    <property type="match status" value="1"/>
</dbReference>
<dbReference type="Proteomes" id="UP001556118">
    <property type="component" value="Unassembled WGS sequence"/>
</dbReference>
<feature type="domain" description="Glycosyltransferase subfamily 4-like N-terminal" evidence="4">
    <location>
        <begin position="13"/>
        <end position="166"/>
    </location>
</feature>
<evidence type="ECO:0000256" key="2">
    <source>
        <dbReference type="ARBA" id="ARBA00022679"/>
    </source>
</evidence>
<dbReference type="RefSeq" id="WP_367775530.1">
    <property type="nucleotide sequence ID" value="NZ_JBFNXR010000054.1"/>
</dbReference>
<keyword evidence="6" id="KW-1185">Reference proteome</keyword>
<evidence type="ECO:0000259" key="4">
    <source>
        <dbReference type="Pfam" id="PF13439"/>
    </source>
</evidence>
<dbReference type="Gene3D" id="3.40.50.2000">
    <property type="entry name" value="Glycogen Phosphorylase B"/>
    <property type="match status" value="2"/>
</dbReference>
<dbReference type="SUPFAM" id="SSF53756">
    <property type="entry name" value="UDP-Glycosyltransferase/glycogen phosphorylase"/>
    <property type="match status" value="1"/>
</dbReference>
<evidence type="ECO:0000259" key="3">
    <source>
        <dbReference type="Pfam" id="PF00534"/>
    </source>
</evidence>
<dbReference type="PANTHER" id="PTHR12526">
    <property type="entry name" value="GLYCOSYLTRANSFERASE"/>
    <property type="match status" value="1"/>
</dbReference>
<name>A0ABV3RGC7_9SPHN</name>
<keyword evidence="2 5" id="KW-0808">Transferase</keyword>
<keyword evidence="1 5" id="KW-0328">Glycosyltransferase</keyword>
<sequence length="384" mass="41217">MRICSVLTTFTAGGAETLVENLSTTFAARGHEATVLSLSDAAQVGNPVEVEQQMRARLEASGVGTRSMALANRRKFVTGAVTLRKALQAIRPDVIHCHTAGAVPMLGLAGARVPVVLTHHNSRLSFPPQAYWIFDRIVSRYVAISQQCEAQTRRHARRPVRTILNAANSRFQAARPRTAPAQDPVILAVGTPSEQKDYATLVQAAVLLRNLMKAEGRQPLVRIVGGGALVEDLREMVRQAAVSDIVDVTGARSDVDTLMREADVFVNSSLWEGFPIAMIEASMSALPIIATEVAGNREMVTPGINGILVPRGNPEALASAIANVLSDPALYSSLSKGSLASAERFSIDRCADEHLALYGEIAGARRSDRGHSLHEHSALRRDAA</sequence>
<protein>
    <submittedName>
        <fullName evidence="5">Glycosyltransferase family 4 protein</fullName>
        <ecNumber evidence="5">2.4.-.-</ecNumber>
    </submittedName>
</protein>
<dbReference type="GO" id="GO:0016757">
    <property type="term" value="F:glycosyltransferase activity"/>
    <property type="evidence" value="ECO:0007669"/>
    <property type="project" value="UniProtKB-KW"/>
</dbReference>
<organism evidence="5 6">
    <name type="scientific">Novosphingobium rhizovicinum</name>
    <dbReference type="NCBI Taxonomy" id="3228928"/>
    <lineage>
        <taxon>Bacteria</taxon>
        <taxon>Pseudomonadati</taxon>
        <taxon>Pseudomonadota</taxon>
        <taxon>Alphaproteobacteria</taxon>
        <taxon>Sphingomonadales</taxon>
        <taxon>Sphingomonadaceae</taxon>
        <taxon>Novosphingobium</taxon>
    </lineage>
</organism>
<accession>A0ABV3RGC7</accession>
<dbReference type="EMBL" id="JBFNXR010000054">
    <property type="protein sequence ID" value="MEW9857047.1"/>
    <property type="molecule type" value="Genomic_DNA"/>
</dbReference>
<dbReference type="Pfam" id="PF00534">
    <property type="entry name" value="Glycos_transf_1"/>
    <property type="match status" value="1"/>
</dbReference>
<gene>
    <name evidence="5" type="ORF">ABUH87_18130</name>
</gene>
<comment type="caution">
    <text evidence="5">The sequence shown here is derived from an EMBL/GenBank/DDBJ whole genome shotgun (WGS) entry which is preliminary data.</text>
</comment>
<evidence type="ECO:0000313" key="6">
    <source>
        <dbReference type="Proteomes" id="UP001556118"/>
    </source>
</evidence>
<proteinExistence type="predicted"/>
<dbReference type="InterPro" id="IPR001296">
    <property type="entry name" value="Glyco_trans_1"/>
</dbReference>
<evidence type="ECO:0000256" key="1">
    <source>
        <dbReference type="ARBA" id="ARBA00022676"/>
    </source>
</evidence>
<reference evidence="5 6" key="1">
    <citation type="submission" date="2024-06" db="EMBL/GenBank/DDBJ databases">
        <title>Novosphingobium rhizovicinus M1R2S20.</title>
        <authorList>
            <person name="Sun J.-Q."/>
        </authorList>
    </citation>
    <scope>NUCLEOTIDE SEQUENCE [LARGE SCALE GENOMIC DNA]</scope>
    <source>
        <strain evidence="5 6">M1R2S20</strain>
    </source>
</reference>
<evidence type="ECO:0000313" key="5">
    <source>
        <dbReference type="EMBL" id="MEW9857047.1"/>
    </source>
</evidence>
<dbReference type="EC" id="2.4.-.-" evidence="5"/>
<dbReference type="CDD" id="cd03801">
    <property type="entry name" value="GT4_PimA-like"/>
    <property type="match status" value="1"/>
</dbReference>
<dbReference type="PANTHER" id="PTHR12526:SF510">
    <property type="entry name" value="D-INOSITOL 3-PHOSPHATE GLYCOSYLTRANSFERASE"/>
    <property type="match status" value="1"/>
</dbReference>
<dbReference type="InterPro" id="IPR028098">
    <property type="entry name" value="Glyco_trans_4-like_N"/>
</dbReference>